<dbReference type="GO" id="GO:0005524">
    <property type="term" value="F:ATP binding"/>
    <property type="evidence" value="ECO:0007669"/>
    <property type="project" value="InterPro"/>
</dbReference>
<name>A0A8J5NIC0_FUSOX</name>
<reference evidence="3" key="1">
    <citation type="submission" date="2021-04" db="EMBL/GenBank/DDBJ databases">
        <title>First draft genome resource for Brassicaceae pathogens Fusarium oxysporum f. sp. raphani and Fusarium oxysporum f. sp. rapae.</title>
        <authorList>
            <person name="Asai S."/>
        </authorList>
    </citation>
    <scope>NUCLEOTIDE SEQUENCE</scope>
    <source>
        <strain evidence="3">Tf1262</strain>
    </source>
</reference>
<protein>
    <submittedName>
        <fullName evidence="3">Receptor-interacting serine/threonine-protein kinase 1</fullName>
    </submittedName>
</protein>
<evidence type="ECO:0000256" key="1">
    <source>
        <dbReference type="SAM" id="MobiDB-lite"/>
    </source>
</evidence>
<feature type="region of interest" description="Disordered" evidence="1">
    <location>
        <begin position="173"/>
        <end position="193"/>
    </location>
</feature>
<accession>A0A8J5NIC0</accession>
<dbReference type="AlphaFoldDB" id="A0A8J5NIC0"/>
<dbReference type="InterPro" id="IPR000719">
    <property type="entry name" value="Prot_kinase_dom"/>
</dbReference>
<keyword evidence="3" id="KW-0675">Receptor</keyword>
<dbReference type="InterPro" id="IPR051681">
    <property type="entry name" value="Ser/Thr_Kinases-Pseudokinases"/>
</dbReference>
<dbReference type="Proteomes" id="UP000693942">
    <property type="component" value="Unassembled WGS sequence"/>
</dbReference>
<dbReference type="PROSITE" id="PS50011">
    <property type="entry name" value="PROTEIN_KINASE_DOM"/>
    <property type="match status" value="1"/>
</dbReference>
<evidence type="ECO:0000313" key="3">
    <source>
        <dbReference type="EMBL" id="KAG7404633.1"/>
    </source>
</evidence>
<gene>
    <name evidence="3" type="primary">Ripk1-1</name>
    <name evidence="3" type="ORF">Forpi1262_v018495</name>
</gene>
<proteinExistence type="predicted"/>
<evidence type="ECO:0000313" key="4">
    <source>
        <dbReference type="Proteomes" id="UP000693942"/>
    </source>
</evidence>
<organism evidence="3 4">
    <name type="scientific">Fusarium oxysporum f. sp. raphani</name>
    <dbReference type="NCBI Taxonomy" id="96318"/>
    <lineage>
        <taxon>Eukaryota</taxon>
        <taxon>Fungi</taxon>
        <taxon>Dikarya</taxon>
        <taxon>Ascomycota</taxon>
        <taxon>Pezizomycotina</taxon>
        <taxon>Sordariomycetes</taxon>
        <taxon>Hypocreomycetidae</taxon>
        <taxon>Hypocreales</taxon>
        <taxon>Nectriaceae</taxon>
        <taxon>Fusarium</taxon>
        <taxon>Fusarium oxysporum species complex</taxon>
    </lineage>
</organism>
<feature type="compositionally biased region" description="Low complexity" evidence="1">
    <location>
        <begin position="1"/>
        <end position="13"/>
    </location>
</feature>
<dbReference type="EMBL" id="JAELUR010000034">
    <property type="protein sequence ID" value="KAG7404633.1"/>
    <property type="molecule type" value="Genomic_DNA"/>
</dbReference>
<dbReference type="Gene3D" id="1.10.510.10">
    <property type="entry name" value="Transferase(Phosphotransferase) domain 1"/>
    <property type="match status" value="1"/>
</dbReference>
<feature type="domain" description="Protein kinase" evidence="2">
    <location>
        <begin position="5"/>
        <end position="276"/>
    </location>
</feature>
<dbReference type="SUPFAM" id="SSF56112">
    <property type="entry name" value="Protein kinase-like (PK-like)"/>
    <property type="match status" value="1"/>
</dbReference>
<dbReference type="GO" id="GO:0004674">
    <property type="term" value="F:protein serine/threonine kinase activity"/>
    <property type="evidence" value="ECO:0007669"/>
    <property type="project" value="TreeGrafter"/>
</dbReference>
<keyword evidence="3" id="KW-0808">Transferase</keyword>
<sequence>MPDNAQAATTAAANSEGTVATGPSIDARGEFVAVGSTSFVERLPDGSILKRPWPAPDRASERQDELRLESKIYDRLGNNPLIVEKLGWDDKDCALTLEYMPNGTLKEYIKSHQEIDNNQRQKWSMEAAQGLQLLHRFGVVHCDVGPHNFLLDQDLQLKIADFAGSSLDGSSTNIRPGSRYKAPNTPKNAPGNPTIHDDIFALGSTMYYIMEGKAPFEEFQSEEVQNKFQARDFPDLGATPCAEIIRDCWFGEFSCVEKVIEAMNELTVPYCTQSRR</sequence>
<feature type="region of interest" description="Disordered" evidence="1">
    <location>
        <begin position="1"/>
        <end position="23"/>
    </location>
</feature>
<dbReference type="PANTHER" id="PTHR44329">
    <property type="entry name" value="SERINE/THREONINE-PROTEIN KINASE TNNI3K-RELATED"/>
    <property type="match status" value="1"/>
</dbReference>
<dbReference type="Pfam" id="PF00069">
    <property type="entry name" value="Pkinase"/>
    <property type="match status" value="1"/>
</dbReference>
<dbReference type="InterPro" id="IPR011009">
    <property type="entry name" value="Kinase-like_dom_sf"/>
</dbReference>
<evidence type="ECO:0000259" key="2">
    <source>
        <dbReference type="PROSITE" id="PS50011"/>
    </source>
</evidence>
<comment type="caution">
    <text evidence="3">The sequence shown here is derived from an EMBL/GenBank/DDBJ whole genome shotgun (WGS) entry which is preliminary data.</text>
</comment>
<keyword evidence="3" id="KW-0418">Kinase</keyword>